<dbReference type="Proteomes" id="UP000000333">
    <property type="component" value="Chromosome"/>
</dbReference>
<dbReference type="PATRIC" id="fig|633147.7.peg.93"/>
<dbReference type="RefSeq" id="WP_013252283.1">
    <property type="nucleotide sequence ID" value="NC_014363.1"/>
</dbReference>
<gene>
    <name evidence="1" type="ordered locus">Olsu_1428</name>
</gene>
<dbReference type="OrthoDB" id="3173255at2"/>
<evidence type="ECO:0000313" key="1">
    <source>
        <dbReference type="EMBL" id="ADK68531.1"/>
    </source>
</evidence>
<protein>
    <recommendedName>
        <fullName evidence="3">HEAT repeat domain-containing protein</fullName>
    </recommendedName>
</protein>
<dbReference type="EMBL" id="CP002106">
    <property type="protein sequence ID" value="ADK68531.1"/>
    <property type="molecule type" value="Genomic_DNA"/>
</dbReference>
<name>E1QWM8_OLSUV</name>
<dbReference type="AlphaFoldDB" id="E1QWM8"/>
<dbReference type="HOGENOM" id="CLU_091973_0_0_11"/>
<keyword evidence="2" id="KW-1185">Reference proteome</keyword>
<dbReference type="InterPro" id="IPR016024">
    <property type="entry name" value="ARM-type_fold"/>
</dbReference>
<sequence>MAEDESKDGASLEALVERLKGSRRRGRQEAAHEIAVLAKADPQSLVTYADDLVDALDRPEAQTRWEMLDALTSVTSVDASVVAAGFDGAEASLFDDGSAIVRLAAFKFLSCYGATSERASDAVWPLLDEAVQCYHGDPEYHDMLVSMLEFARGSLSEKSRDALAARVAFDAESGRGYIKAYSTEIAAAVAAARGQ</sequence>
<dbReference type="Gene3D" id="1.25.10.10">
    <property type="entry name" value="Leucine-rich Repeat Variant"/>
    <property type="match status" value="1"/>
</dbReference>
<dbReference type="KEGG" id="ols:Olsu_1428"/>
<organism evidence="1 2">
    <name type="scientific">Olsenella uli (strain ATCC 49627 / DSM 7084 / CCUG 31166 / CIP 109912 / JCM 12494 / LMG 11480 / NCIMB 702895 / VPI D76D-27C)</name>
    <name type="common">Lactobacillus uli</name>
    <dbReference type="NCBI Taxonomy" id="633147"/>
    <lineage>
        <taxon>Bacteria</taxon>
        <taxon>Bacillati</taxon>
        <taxon>Actinomycetota</taxon>
        <taxon>Coriobacteriia</taxon>
        <taxon>Coriobacteriales</taxon>
        <taxon>Atopobiaceae</taxon>
        <taxon>Olsenella</taxon>
    </lineage>
</organism>
<proteinExistence type="predicted"/>
<dbReference type="SUPFAM" id="SSF48371">
    <property type="entry name" value="ARM repeat"/>
    <property type="match status" value="1"/>
</dbReference>
<evidence type="ECO:0000313" key="2">
    <source>
        <dbReference type="Proteomes" id="UP000000333"/>
    </source>
</evidence>
<dbReference type="eggNOG" id="ENOG5033Y5H">
    <property type="taxonomic scope" value="Bacteria"/>
</dbReference>
<reference evidence="1 2" key="1">
    <citation type="journal article" date="2010" name="Stand. Genomic Sci.">
        <title>Complete genome sequence of Olsenella uli type strain (VPI D76D-27C).</title>
        <authorList>
            <person name="Goker M."/>
            <person name="Held B."/>
            <person name="Lucas S."/>
            <person name="Nolan M."/>
            <person name="Yasawong M."/>
            <person name="Glavina Del Rio T."/>
            <person name="Tice H."/>
            <person name="Cheng J.F."/>
            <person name="Bruce D."/>
            <person name="Detter J.C."/>
            <person name="Tapia R."/>
            <person name="Han C."/>
            <person name="Goodwin L."/>
            <person name="Pitluck S."/>
            <person name="Liolios K."/>
            <person name="Ivanova N."/>
            <person name="Mavromatis K."/>
            <person name="Mikhailova N."/>
            <person name="Pati A."/>
            <person name="Chen A."/>
            <person name="Palaniappan K."/>
            <person name="Land M."/>
            <person name="Hauser L."/>
            <person name="Chang Y.J."/>
            <person name="Jeffries C.D."/>
            <person name="Rohde M."/>
            <person name="Sikorski J."/>
            <person name="Pukall R."/>
            <person name="Woyke T."/>
            <person name="Bristow J."/>
            <person name="Eisen J.A."/>
            <person name="Markowitz V."/>
            <person name="Hugenholtz P."/>
            <person name="Kyrpides N.C."/>
            <person name="Klenk H.P."/>
            <person name="Lapidus A."/>
        </authorList>
    </citation>
    <scope>NUCLEOTIDE SEQUENCE [LARGE SCALE GENOMIC DNA]</scope>
    <source>
        <strain evidence="2">ATCC 49627 / DSM 7084 / CIP 109912 / JCM 12494 / NCIMB 702895 / VPI D76D-27C</strain>
    </source>
</reference>
<dbReference type="STRING" id="633147.Olsu_1428"/>
<dbReference type="InterPro" id="IPR011989">
    <property type="entry name" value="ARM-like"/>
</dbReference>
<accession>E1QWM8</accession>
<dbReference type="GeneID" id="78512825"/>
<evidence type="ECO:0008006" key="3">
    <source>
        <dbReference type="Google" id="ProtNLM"/>
    </source>
</evidence>